<accession>A0A0V8RVE9</accession>
<organism evidence="1 2">
    <name type="scientific">Pyrodictium occultum</name>
    <dbReference type="NCBI Taxonomy" id="2309"/>
    <lineage>
        <taxon>Archaea</taxon>
        <taxon>Thermoproteota</taxon>
        <taxon>Thermoprotei</taxon>
        <taxon>Desulfurococcales</taxon>
        <taxon>Pyrodictiaceae</taxon>
        <taxon>Pyrodictium</taxon>
    </lineage>
</organism>
<name>A0A0V8RVE9_PYROC</name>
<proteinExistence type="predicted"/>
<protein>
    <submittedName>
        <fullName evidence="1">Uncharacterized protein</fullName>
    </submittedName>
</protein>
<comment type="caution">
    <text evidence="1">The sequence shown here is derived from an EMBL/GenBank/DDBJ whole genome shotgun (WGS) entry which is preliminary data.</text>
</comment>
<dbReference type="AlphaFoldDB" id="A0A0V8RVE9"/>
<dbReference type="Proteomes" id="UP000053352">
    <property type="component" value="Unassembled WGS sequence"/>
</dbReference>
<dbReference type="RefSeq" id="WP_058370688.1">
    <property type="nucleotide sequence ID" value="NZ_LNTB01000001.1"/>
</dbReference>
<gene>
    <name evidence="1" type="ORF">CF15_04270</name>
</gene>
<dbReference type="EMBL" id="LNTB01000001">
    <property type="protein sequence ID" value="KSW12008.1"/>
    <property type="molecule type" value="Genomic_DNA"/>
</dbReference>
<evidence type="ECO:0000313" key="1">
    <source>
        <dbReference type="EMBL" id="KSW12008.1"/>
    </source>
</evidence>
<sequence length="144" mass="15739">MSLVLEEPAALESLAHSFPEAAGEGARGGLSIIRFMADVRTVAEAFVLGGGLEGARLLRIREDYRMGEIPRARVLVEFEGLVFYLYAKPYIDVEDVDVLVDEAGELAERLGAAEVVPVAAAYQFSYDAERYARSIDVETVRLGL</sequence>
<reference evidence="1 2" key="1">
    <citation type="submission" date="2015-11" db="EMBL/GenBank/DDBJ databases">
        <title>Genome sequence of Pyrodictium occultum PL-19, a marine hyperthermophilic archaeon isolated from Volcano, Italy.</title>
        <authorList>
            <person name="Utturkar S."/>
            <person name="Huber H."/>
            <person name="Leptihn S."/>
            <person name="Brown S."/>
            <person name="Stetter K.O."/>
            <person name="Podar M."/>
        </authorList>
    </citation>
    <scope>NUCLEOTIDE SEQUENCE [LARGE SCALE GENOMIC DNA]</scope>
    <source>
        <strain evidence="1 2">PL-19</strain>
    </source>
</reference>
<dbReference type="OrthoDB" id="380181at2157"/>
<keyword evidence="2" id="KW-1185">Reference proteome</keyword>
<evidence type="ECO:0000313" key="2">
    <source>
        <dbReference type="Proteomes" id="UP000053352"/>
    </source>
</evidence>